<organism evidence="3 4">
    <name type="scientific">Candidatus Limisoma faecipullorum</name>
    <dbReference type="NCBI Taxonomy" id="2840854"/>
    <lineage>
        <taxon>Bacteria</taxon>
        <taxon>Pseudomonadati</taxon>
        <taxon>Bacteroidota</taxon>
        <taxon>Bacteroidia</taxon>
        <taxon>Bacteroidales</taxon>
        <taxon>Candidatus Limisoma</taxon>
    </lineage>
</organism>
<dbReference type="PROSITE" id="PS52050">
    <property type="entry name" value="WYL"/>
    <property type="match status" value="1"/>
</dbReference>
<dbReference type="PANTHER" id="PTHR34580:SF9">
    <property type="entry name" value="SLL5097 PROTEIN"/>
    <property type="match status" value="1"/>
</dbReference>
<dbReference type="AlphaFoldDB" id="A0A9D9IQ26"/>
<evidence type="ECO:0000259" key="1">
    <source>
        <dbReference type="Pfam" id="PF13280"/>
    </source>
</evidence>
<sequence length="296" mass="34398">MARGLLEKYIWVLETIQRYGRISRHELDRLWQGCSFSGGQPLARRTFYNYRQAIEELFGISIGYDSSTYEYYIAGGQEQGGMSNWLINSMSISGMLSDASMLSDRIMLEEVPSAKGFLPTIIEAMRNSRKIEFSYTPFYRTVTTKGIVLEPYFLRIFRQRWYLIGYNVKERRIKTYSLDRFNEVNIMNTAFDMPEMTVAGFFENCFGITSSEGEVKTVVLRADSEQSKYLRALPLHQSQQEQVCDGYSLFHYRLYITYDFIQELLSFGDKVTVVSPPELKAAVIDTLRKSLSNYER</sequence>
<protein>
    <submittedName>
        <fullName evidence="3">WYL domain-containing protein</fullName>
    </submittedName>
</protein>
<dbReference type="Pfam" id="PF13280">
    <property type="entry name" value="WYL"/>
    <property type="match status" value="1"/>
</dbReference>
<dbReference type="Pfam" id="PF25583">
    <property type="entry name" value="WCX"/>
    <property type="match status" value="1"/>
</dbReference>
<reference evidence="3" key="2">
    <citation type="journal article" date="2021" name="PeerJ">
        <title>Extensive microbial diversity within the chicken gut microbiome revealed by metagenomics and culture.</title>
        <authorList>
            <person name="Gilroy R."/>
            <person name="Ravi A."/>
            <person name="Getino M."/>
            <person name="Pursley I."/>
            <person name="Horton D.L."/>
            <person name="Alikhan N.F."/>
            <person name="Baker D."/>
            <person name="Gharbi K."/>
            <person name="Hall N."/>
            <person name="Watson M."/>
            <person name="Adriaenssens E.M."/>
            <person name="Foster-Nyarko E."/>
            <person name="Jarju S."/>
            <person name="Secka A."/>
            <person name="Antonio M."/>
            <person name="Oren A."/>
            <person name="Chaudhuri R.R."/>
            <person name="La Ragione R."/>
            <person name="Hildebrand F."/>
            <person name="Pallen M.J."/>
        </authorList>
    </citation>
    <scope>NUCLEOTIDE SEQUENCE</scope>
    <source>
        <strain evidence="3">6919</strain>
    </source>
</reference>
<name>A0A9D9IQ26_9BACT</name>
<comment type="caution">
    <text evidence="3">The sequence shown here is derived from an EMBL/GenBank/DDBJ whole genome shotgun (WGS) entry which is preliminary data.</text>
</comment>
<dbReference type="EMBL" id="JADIMC010000034">
    <property type="protein sequence ID" value="MBO8475914.1"/>
    <property type="molecule type" value="Genomic_DNA"/>
</dbReference>
<reference evidence="3" key="1">
    <citation type="submission" date="2020-10" db="EMBL/GenBank/DDBJ databases">
        <authorList>
            <person name="Gilroy R."/>
        </authorList>
    </citation>
    <scope>NUCLEOTIDE SEQUENCE</scope>
    <source>
        <strain evidence="3">6919</strain>
    </source>
</reference>
<dbReference type="InterPro" id="IPR057727">
    <property type="entry name" value="WCX_dom"/>
</dbReference>
<proteinExistence type="predicted"/>
<gene>
    <name evidence="3" type="ORF">IAB88_02855</name>
</gene>
<evidence type="ECO:0000313" key="3">
    <source>
        <dbReference type="EMBL" id="MBO8475914.1"/>
    </source>
</evidence>
<accession>A0A9D9IQ26</accession>
<evidence type="ECO:0000313" key="4">
    <source>
        <dbReference type="Proteomes" id="UP000823598"/>
    </source>
</evidence>
<dbReference type="InterPro" id="IPR051534">
    <property type="entry name" value="CBASS_pafABC_assoc_protein"/>
</dbReference>
<evidence type="ECO:0000259" key="2">
    <source>
        <dbReference type="Pfam" id="PF25583"/>
    </source>
</evidence>
<dbReference type="PANTHER" id="PTHR34580">
    <property type="match status" value="1"/>
</dbReference>
<dbReference type="InterPro" id="IPR026881">
    <property type="entry name" value="WYL_dom"/>
</dbReference>
<feature type="domain" description="WYL" evidence="1">
    <location>
        <begin position="118"/>
        <end position="185"/>
    </location>
</feature>
<dbReference type="Proteomes" id="UP000823598">
    <property type="component" value="Unassembled WGS sequence"/>
</dbReference>
<feature type="domain" description="WCX" evidence="2">
    <location>
        <begin position="217"/>
        <end position="289"/>
    </location>
</feature>